<accession>B4MDA9</accession>
<evidence type="ECO:0000259" key="3">
    <source>
        <dbReference type="PROSITE" id="PS51304"/>
    </source>
</evidence>
<protein>
    <recommendedName>
        <fullName evidence="2">Galectin</fullName>
    </recommendedName>
</protein>
<feature type="domain" description="Galectin" evidence="3">
    <location>
        <begin position="234"/>
        <end position="375"/>
    </location>
</feature>
<dbReference type="SMR" id="B4MDA9"/>
<dbReference type="SMART" id="SM00908">
    <property type="entry name" value="Gal-bind_lectin"/>
    <property type="match status" value="2"/>
</dbReference>
<dbReference type="PANTHER" id="PTHR11346:SF176">
    <property type="entry name" value="32 KDA BETA-GALACTOSIDE-BINDING LECTIN LEC-3"/>
    <property type="match status" value="1"/>
</dbReference>
<feature type="domain" description="Galectin" evidence="3">
    <location>
        <begin position="33"/>
        <end position="177"/>
    </location>
</feature>
<dbReference type="KEGG" id="dvi:6635755"/>
<keyword evidence="5" id="KW-1185">Reference proteome</keyword>
<dbReference type="HOGENOM" id="CLU_037794_0_0_1"/>
<dbReference type="FunCoup" id="B4MDA9">
    <property type="interactions" value="4"/>
</dbReference>
<dbReference type="GO" id="GO:0016936">
    <property type="term" value="F:galactoside binding"/>
    <property type="evidence" value="ECO:0007669"/>
    <property type="project" value="TreeGrafter"/>
</dbReference>
<dbReference type="PANTHER" id="PTHR11346">
    <property type="entry name" value="GALECTIN"/>
    <property type="match status" value="1"/>
</dbReference>
<reference evidence="4 5" key="1">
    <citation type="journal article" date="2007" name="Nature">
        <title>Evolution of genes and genomes on the Drosophila phylogeny.</title>
        <authorList>
            <consortium name="Drosophila 12 Genomes Consortium"/>
            <person name="Clark A.G."/>
            <person name="Eisen M.B."/>
            <person name="Smith D.R."/>
            <person name="Bergman C.M."/>
            <person name="Oliver B."/>
            <person name="Markow T.A."/>
            <person name="Kaufman T.C."/>
            <person name="Kellis M."/>
            <person name="Gelbart W."/>
            <person name="Iyer V.N."/>
            <person name="Pollard D.A."/>
            <person name="Sackton T.B."/>
            <person name="Larracuente A.M."/>
            <person name="Singh N.D."/>
            <person name="Abad J.P."/>
            <person name="Abt D.N."/>
            <person name="Adryan B."/>
            <person name="Aguade M."/>
            <person name="Akashi H."/>
            <person name="Anderson W.W."/>
            <person name="Aquadro C.F."/>
            <person name="Ardell D.H."/>
            <person name="Arguello R."/>
            <person name="Artieri C.G."/>
            <person name="Barbash D.A."/>
            <person name="Barker D."/>
            <person name="Barsanti P."/>
            <person name="Batterham P."/>
            <person name="Batzoglou S."/>
            <person name="Begun D."/>
            <person name="Bhutkar A."/>
            <person name="Blanco E."/>
            <person name="Bosak S.A."/>
            <person name="Bradley R.K."/>
            <person name="Brand A.D."/>
            <person name="Brent M.R."/>
            <person name="Brooks A.N."/>
            <person name="Brown R.H."/>
            <person name="Butlin R.K."/>
            <person name="Caggese C."/>
            <person name="Calvi B.R."/>
            <person name="Bernardo de Carvalho A."/>
            <person name="Caspi A."/>
            <person name="Castrezana S."/>
            <person name="Celniker S.E."/>
            <person name="Chang J.L."/>
            <person name="Chapple C."/>
            <person name="Chatterji S."/>
            <person name="Chinwalla A."/>
            <person name="Civetta A."/>
            <person name="Clifton S.W."/>
            <person name="Comeron J.M."/>
            <person name="Costello J.C."/>
            <person name="Coyne J.A."/>
            <person name="Daub J."/>
            <person name="David R.G."/>
            <person name="Delcher A.L."/>
            <person name="Delehaunty K."/>
            <person name="Do C.B."/>
            <person name="Ebling H."/>
            <person name="Edwards K."/>
            <person name="Eickbush T."/>
            <person name="Evans J.D."/>
            <person name="Filipski A."/>
            <person name="Findeiss S."/>
            <person name="Freyhult E."/>
            <person name="Fulton L."/>
            <person name="Fulton R."/>
            <person name="Garcia A.C."/>
            <person name="Gardiner A."/>
            <person name="Garfield D.A."/>
            <person name="Garvin B.E."/>
            <person name="Gibson G."/>
            <person name="Gilbert D."/>
            <person name="Gnerre S."/>
            <person name="Godfrey J."/>
            <person name="Good R."/>
            <person name="Gotea V."/>
            <person name="Gravely B."/>
            <person name="Greenberg A.J."/>
            <person name="Griffiths-Jones S."/>
            <person name="Gross S."/>
            <person name="Guigo R."/>
            <person name="Gustafson E.A."/>
            <person name="Haerty W."/>
            <person name="Hahn M.W."/>
            <person name="Halligan D.L."/>
            <person name="Halpern A.L."/>
            <person name="Halter G.M."/>
            <person name="Han M.V."/>
            <person name="Heger A."/>
            <person name="Hillier L."/>
            <person name="Hinrichs A.S."/>
            <person name="Holmes I."/>
            <person name="Hoskins R.A."/>
            <person name="Hubisz M.J."/>
            <person name="Hultmark D."/>
            <person name="Huntley M.A."/>
            <person name="Jaffe D.B."/>
            <person name="Jagadeeshan S."/>
            <person name="Jeck W.R."/>
            <person name="Johnson J."/>
            <person name="Jones C.D."/>
            <person name="Jordan W.C."/>
            <person name="Karpen G.H."/>
            <person name="Kataoka E."/>
            <person name="Keightley P.D."/>
            <person name="Kheradpour P."/>
            <person name="Kirkness E.F."/>
            <person name="Koerich L.B."/>
            <person name="Kristiansen K."/>
            <person name="Kudrna D."/>
            <person name="Kulathinal R.J."/>
            <person name="Kumar S."/>
            <person name="Kwok R."/>
            <person name="Lander E."/>
            <person name="Langley C.H."/>
            <person name="Lapoint R."/>
            <person name="Lazzaro B.P."/>
            <person name="Lee S.J."/>
            <person name="Levesque L."/>
            <person name="Li R."/>
            <person name="Lin C.F."/>
            <person name="Lin M.F."/>
            <person name="Lindblad-Toh K."/>
            <person name="Llopart A."/>
            <person name="Long M."/>
            <person name="Low L."/>
            <person name="Lozovsky E."/>
            <person name="Lu J."/>
            <person name="Luo M."/>
            <person name="Machado C.A."/>
            <person name="Makalowski W."/>
            <person name="Marzo M."/>
            <person name="Matsuda M."/>
            <person name="Matzkin L."/>
            <person name="McAllister B."/>
            <person name="McBride C.S."/>
            <person name="McKernan B."/>
            <person name="McKernan K."/>
            <person name="Mendez-Lago M."/>
            <person name="Minx P."/>
            <person name="Mollenhauer M.U."/>
            <person name="Montooth K."/>
            <person name="Mount S.M."/>
            <person name="Mu X."/>
            <person name="Myers E."/>
            <person name="Negre B."/>
            <person name="Newfeld S."/>
            <person name="Nielsen R."/>
            <person name="Noor M.A."/>
            <person name="O'Grady P."/>
            <person name="Pachter L."/>
            <person name="Papaceit M."/>
            <person name="Parisi M.J."/>
            <person name="Parisi M."/>
            <person name="Parts L."/>
            <person name="Pedersen J.S."/>
            <person name="Pesole G."/>
            <person name="Phillippy A.M."/>
            <person name="Ponting C.P."/>
            <person name="Pop M."/>
            <person name="Porcelli D."/>
            <person name="Powell J.R."/>
            <person name="Prohaska S."/>
            <person name="Pruitt K."/>
            <person name="Puig M."/>
            <person name="Quesneville H."/>
            <person name="Ram K.R."/>
            <person name="Rand D."/>
            <person name="Rasmussen M.D."/>
            <person name="Reed L.K."/>
            <person name="Reenan R."/>
            <person name="Reily A."/>
            <person name="Remington K.A."/>
            <person name="Rieger T.T."/>
            <person name="Ritchie M.G."/>
            <person name="Robin C."/>
            <person name="Rogers Y.H."/>
            <person name="Rohde C."/>
            <person name="Rozas J."/>
            <person name="Rubenfield M.J."/>
            <person name="Ruiz A."/>
            <person name="Russo S."/>
            <person name="Salzberg S.L."/>
            <person name="Sanchez-Gracia A."/>
            <person name="Saranga D.J."/>
            <person name="Sato H."/>
            <person name="Schaeffer S.W."/>
            <person name="Schatz M.C."/>
            <person name="Schlenke T."/>
            <person name="Schwartz R."/>
            <person name="Segarra C."/>
            <person name="Singh R.S."/>
            <person name="Sirot L."/>
            <person name="Sirota M."/>
            <person name="Sisneros N.B."/>
            <person name="Smith C.D."/>
            <person name="Smith T.F."/>
            <person name="Spieth J."/>
            <person name="Stage D.E."/>
            <person name="Stark A."/>
            <person name="Stephan W."/>
            <person name="Strausberg R.L."/>
            <person name="Strempel S."/>
            <person name="Sturgill D."/>
            <person name="Sutton G."/>
            <person name="Sutton G.G."/>
            <person name="Tao W."/>
            <person name="Teichmann S."/>
            <person name="Tobari Y.N."/>
            <person name="Tomimura Y."/>
            <person name="Tsolas J.M."/>
            <person name="Valente V.L."/>
            <person name="Venter E."/>
            <person name="Venter J.C."/>
            <person name="Vicario S."/>
            <person name="Vieira F.G."/>
            <person name="Vilella A.J."/>
            <person name="Villasante A."/>
            <person name="Walenz B."/>
            <person name="Wang J."/>
            <person name="Wasserman M."/>
            <person name="Watts T."/>
            <person name="Wilson D."/>
            <person name="Wilson R.K."/>
            <person name="Wing R.A."/>
            <person name="Wolfner M.F."/>
            <person name="Wong A."/>
            <person name="Wong G.K."/>
            <person name="Wu C.I."/>
            <person name="Wu G."/>
            <person name="Yamamoto D."/>
            <person name="Yang H.P."/>
            <person name="Yang S.P."/>
            <person name="Yorke J.A."/>
            <person name="Yoshida K."/>
            <person name="Zdobnov E."/>
            <person name="Zhang P."/>
            <person name="Zhang Y."/>
            <person name="Zimin A.V."/>
            <person name="Baldwin J."/>
            <person name="Abdouelleil A."/>
            <person name="Abdulkadir J."/>
            <person name="Abebe A."/>
            <person name="Abera B."/>
            <person name="Abreu J."/>
            <person name="Acer S.C."/>
            <person name="Aftuck L."/>
            <person name="Alexander A."/>
            <person name="An P."/>
            <person name="Anderson E."/>
            <person name="Anderson S."/>
            <person name="Arachi H."/>
            <person name="Azer M."/>
            <person name="Bachantsang P."/>
            <person name="Barry A."/>
            <person name="Bayul T."/>
            <person name="Berlin A."/>
            <person name="Bessette D."/>
            <person name="Bloom T."/>
            <person name="Blye J."/>
            <person name="Boguslavskiy L."/>
            <person name="Bonnet C."/>
            <person name="Boukhgalter B."/>
            <person name="Bourzgui I."/>
            <person name="Brown A."/>
            <person name="Cahill P."/>
            <person name="Channer S."/>
            <person name="Cheshatsang Y."/>
            <person name="Chuda L."/>
            <person name="Citroen M."/>
            <person name="Collymore A."/>
            <person name="Cooke P."/>
            <person name="Costello M."/>
            <person name="D'Aco K."/>
            <person name="Daza R."/>
            <person name="De Haan G."/>
            <person name="DeGray S."/>
            <person name="DeMaso C."/>
            <person name="Dhargay N."/>
            <person name="Dooley K."/>
            <person name="Dooley E."/>
            <person name="Doricent M."/>
            <person name="Dorje P."/>
            <person name="Dorjee K."/>
            <person name="Dupes A."/>
            <person name="Elong R."/>
            <person name="Falk J."/>
            <person name="Farina A."/>
            <person name="Faro S."/>
            <person name="Ferguson D."/>
            <person name="Fisher S."/>
            <person name="Foley C.D."/>
            <person name="Franke A."/>
            <person name="Friedrich D."/>
            <person name="Gadbois L."/>
            <person name="Gearin G."/>
            <person name="Gearin C.R."/>
            <person name="Giannoukos G."/>
            <person name="Goode T."/>
            <person name="Graham J."/>
            <person name="Grandbois E."/>
            <person name="Grewal S."/>
            <person name="Gyaltsen K."/>
            <person name="Hafez N."/>
            <person name="Hagos B."/>
            <person name="Hall J."/>
            <person name="Henson C."/>
            <person name="Hollinger A."/>
            <person name="Honan T."/>
            <person name="Huard M.D."/>
            <person name="Hughes L."/>
            <person name="Hurhula B."/>
            <person name="Husby M.E."/>
            <person name="Kamat A."/>
            <person name="Kanga B."/>
            <person name="Kashin S."/>
            <person name="Khazanovich D."/>
            <person name="Kisner P."/>
            <person name="Lance K."/>
            <person name="Lara M."/>
            <person name="Lee W."/>
            <person name="Lennon N."/>
            <person name="Letendre F."/>
            <person name="LeVine R."/>
            <person name="Lipovsky A."/>
            <person name="Liu X."/>
            <person name="Liu J."/>
            <person name="Liu S."/>
            <person name="Lokyitsang T."/>
            <person name="Lokyitsang Y."/>
            <person name="Lubonja R."/>
            <person name="Lui A."/>
            <person name="MacDonald P."/>
            <person name="Magnisalis V."/>
            <person name="Maru K."/>
            <person name="Matthews C."/>
            <person name="McCusker W."/>
            <person name="McDonough S."/>
            <person name="Mehta T."/>
            <person name="Meldrim J."/>
            <person name="Meneus L."/>
            <person name="Mihai O."/>
            <person name="Mihalev A."/>
            <person name="Mihova T."/>
            <person name="Mittelman R."/>
            <person name="Mlenga V."/>
            <person name="Montmayeur A."/>
            <person name="Mulrain L."/>
            <person name="Navidi A."/>
            <person name="Naylor J."/>
            <person name="Negash T."/>
            <person name="Nguyen T."/>
            <person name="Nguyen N."/>
            <person name="Nicol R."/>
            <person name="Norbu C."/>
            <person name="Norbu N."/>
            <person name="Novod N."/>
            <person name="O'Neill B."/>
            <person name="Osman S."/>
            <person name="Markiewicz E."/>
            <person name="Oyono O.L."/>
            <person name="Patti C."/>
            <person name="Phunkhang P."/>
            <person name="Pierre F."/>
            <person name="Priest M."/>
            <person name="Raghuraman S."/>
            <person name="Rege F."/>
            <person name="Reyes R."/>
            <person name="Rise C."/>
            <person name="Rogov P."/>
            <person name="Ross K."/>
            <person name="Ryan E."/>
            <person name="Settipalli S."/>
            <person name="Shea T."/>
            <person name="Sherpa N."/>
            <person name="Shi L."/>
            <person name="Shih D."/>
            <person name="Sparrow T."/>
            <person name="Spaulding J."/>
            <person name="Stalker J."/>
            <person name="Stange-Thomann N."/>
            <person name="Stavropoulos S."/>
            <person name="Stone C."/>
            <person name="Strader C."/>
            <person name="Tesfaye S."/>
            <person name="Thomson T."/>
            <person name="Thoulutsang Y."/>
            <person name="Thoulutsang D."/>
            <person name="Topham K."/>
            <person name="Topping I."/>
            <person name="Tsamla T."/>
            <person name="Vassiliev H."/>
            <person name="Vo A."/>
            <person name="Wangchuk T."/>
            <person name="Wangdi T."/>
            <person name="Weiand M."/>
            <person name="Wilkinson J."/>
            <person name="Wilson A."/>
            <person name="Yadav S."/>
            <person name="Young G."/>
            <person name="Yu Q."/>
            <person name="Zembek L."/>
            <person name="Zhong D."/>
            <person name="Zimmer A."/>
            <person name="Zwirko Z."/>
            <person name="Jaffe D.B."/>
            <person name="Alvarez P."/>
            <person name="Brockman W."/>
            <person name="Butler J."/>
            <person name="Chin C."/>
            <person name="Gnerre S."/>
            <person name="Grabherr M."/>
            <person name="Kleber M."/>
            <person name="Mauceli E."/>
            <person name="MacCallum I."/>
        </authorList>
    </citation>
    <scope>NUCLEOTIDE SEQUENCE [LARGE SCALE GENOMIC DNA]</scope>
    <source>
        <strain evidence="5">Tucson 15010-1051.87</strain>
    </source>
</reference>
<dbReference type="EMBL" id="CH940661">
    <property type="protein sequence ID" value="EDW71170.2"/>
    <property type="molecule type" value="Genomic_DNA"/>
</dbReference>
<dbReference type="InParanoid" id="B4MDA9"/>
<dbReference type="Proteomes" id="UP000008792">
    <property type="component" value="Unassembled WGS sequence"/>
</dbReference>
<proteinExistence type="predicted"/>
<dbReference type="Gene3D" id="2.60.120.200">
    <property type="match status" value="2"/>
</dbReference>
<evidence type="ECO:0000256" key="2">
    <source>
        <dbReference type="RuleBase" id="RU102079"/>
    </source>
</evidence>
<keyword evidence="1 2" id="KW-0430">Lectin</keyword>
<name>B4MDA9_DROVI</name>
<evidence type="ECO:0000313" key="5">
    <source>
        <dbReference type="Proteomes" id="UP000008792"/>
    </source>
</evidence>
<dbReference type="PROSITE" id="PS51304">
    <property type="entry name" value="GALECTIN"/>
    <property type="match status" value="2"/>
</dbReference>
<evidence type="ECO:0000256" key="1">
    <source>
        <dbReference type="ARBA" id="ARBA00022734"/>
    </source>
</evidence>
<dbReference type="Pfam" id="PF00337">
    <property type="entry name" value="Gal-bind_lectin"/>
    <property type="match status" value="2"/>
</dbReference>
<dbReference type="GO" id="GO:0030246">
    <property type="term" value="F:carbohydrate binding"/>
    <property type="evidence" value="ECO:0007669"/>
    <property type="project" value="UniProtKB-UniRule"/>
</dbReference>
<dbReference type="InterPro" id="IPR001079">
    <property type="entry name" value="Galectin_CRD"/>
</dbReference>
<gene>
    <name evidence="4" type="primary">Dvir\GJ16210</name>
    <name evidence="4" type="ORF">Dvir_GJ16210</name>
</gene>
<sequence>MNIYEGARSIALRRDLDAMSIFYEERSAVSRRKQFKLIEPPVPGLCFFFHGLILGDCEHFVIDFVTKQKNERCDTCDVVLQIGARLPQNYIVRNSRLMGKWGPEENSSNLPFQLKRGKTFWMQVLLTDNSFYISVNGFHFAQYNYRMPYRWLTGVEVRGDVSDMVIDIFYVTEYPIRVSRSAATVIQYIDKPFRDLSLEVDSTMPLDWLHIDAPPKFLERGRNPHAQLTVPFYGRIQNDEKFTDGHVLRIEGRVRIMPQSFSVTLQRGQNIWPQPTVSLFFSPNFLRSSRAKVGKAIITRSAYINGTWVSREVTRLHTHLGPGKAFVLIIACRKNFYELFVNSYSLLTFKHQMNPADIDMVNIRGDVKLWNVVVERVKLPPKPPTGRSLVSVSRFRLYENEKGI</sequence>
<dbReference type="OrthoDB" id="6251307at2759"/>
<evidence type="ECO:0000313" key="4">
    <source>
        <dbReference type="EMBL" id="EDW71170.2"/>
    </source>
</evidence>
<dbReference type="InterPro" id="IPR044156">
    <property type="entry name" value="Galectin-like"/>
</dbReference>
<dbReference type="AlphaFoldDB" id="B4MDA9"/>
<organism evidence="4 5">
    <name type="scientific">Drosophila virilis</name>
    <name type="common">Fruit fly</name>
    <dbReference type="NCBI Taxonomy" id="7244"/>
    <lineage>
        <taxon>Eukaryota</taxon>
        <taxon>Metazoa</taxon>
        <taxon>Ecdysozoa</taxon>
        <taxon>Arthropoda</taxon>
        <taxon>Hexapoda</taxon>
        <taxon>Insecta</taxon>
        <taxon>Pterygota</taxon>
        <taxon>Neoptera</taxon>
        <taxon>Endopterygota</taxon>
        <taxon>Diptera</taxon>
        <taxon>Brachycera</taxon>
        <taxon>Muscomorpha</taxon>
        <taxon>Ephydroidea</taxon>
        <taxon>Drosophilidae</taxon>
        <taxon>Drosophila</taxon>
    </lineage>
</organism>
<dbReference type="InterPro" id="IPR013320">
    <property type="entry name" value="ConA-like_dom_sf"/>
</dbReference>
<dbReference type="SMART" id="SM00276">
    <property type="entry name" value="GLECT"/>
    <property type="match status" value="2"/>
</dbReference>
<dbReference type="CDD" id="cd00070">
    <property type="entry name" value="GLECT"/>
    <property type="match status" value="2"/>
</dbReference>
<dbReference type="SUPFAM" id="SSF49899">
    <property type="entry name" value="Concanavalin A-like lectins/glucanases"/>
    <property type="match status" value="2"/>
</dbReference>
<dbReference type="FunFam" id="2.60.120.200:FF:000180">
    <property type="entry name" value="Galectin"/>
    <property type="match status" value="1"/>
</dbReference>